<dbReference type="AlphaFoldDB" id="T1HZN6"/>
<protein>
    <submittedName>
        <fullName evidence="1">Uncharacterized protein</fullName>
    </submittedName>
</protein>
<dbReference type="EMBL" id="ACPB03022663">
    <property type="status" value="NOT_ANNOTATED_CDS"/>
    <property type="molecule type" value="Genomic_DNA"/>
</dbReference>
<keyword evidence="2" id="KW-1185">Reference proteome</keyword>
<reference evidence="1" key="1">
    <citation type="submission" date="2015-05" db="UniProtKB">
        <authorList>
            <consortium name="EnsemblMetazoa"/>
        </authorList>
    </citation>
    <scope>IDENTIFICATION</scope>
</reference>
<proteinExistence type="predicted"/>
<organism evidence="1 2">
    <name type="scientific">Rhodnius prolixus</name>
    <name type="common">Triatomid bug</name>
    <dbReference type="NCBI Taxonomy" id="13249"/>
    <lineage>
        <taxon>Eukaryota</taxon>
        <taxon>Metazoa</taxon>
        <taxon>Ecdysozoa</taxon>
        <taxon>Arthropoda</taxon>
        <taxon>Hexapoda</taxon>
        <taxon>Insecta</taxon>
        <taxon>Pterygota</taxon>
        <taxon>Neoptera</taxon>
        <taxon>Paraneoptera</taxon>
        <taxon>Hemiptera</taxon>
        <taxon>Heteroptera</taxon>
        <taxon>Panheteroptera</taxon>
        <taxon>Cimicomorpha</taxon>
        <taxon>Reduviidae</taxon>
        <taxon>Triatominae</taxon>
        <taxon>Rhodnius</taxon>
    </lineage>
</organism>
<dbReference type="InParanoid" id="T1HZN6"/>
<dbReference type="Proteomes" id="UP000015103">
    <property type="component" value="Unassembled WGS sequence"/>
</dbReference>
<evidence type="ECO:0000313" key="1">
    <source>
        <dbReference type="EnsemblMetazoa" id="RPRC009506-PA"/>
    </source>
</evidence>
<accession>T1HZN6</accession>
<name>T1HZN6_RHOPR</name>
<dbReference type="EMBL" id="ACPB03022662">
    <property type="status" value="NOT_ANNOTATED_CDS"/>
    <property type="molecule type" value="Genomic_DNA"/>
</dbReference>
<evidence type="ECO:0000313" key="2">
    <source>
        <dbReference type="Proteomes" id="UP000015103"/>
    </source>
</evidence>
<dbReference type="VEuPathDB" id="VectorBase:RPRC009506"/>
<dbReference type="OMA" id="CCASRKE"/>
<dbReference type="HOGENOM" id="CLU_1373771_0_0_1"/>
<sequence length="199" mass="22338">MAACYATPISVGTHHYVKKAIVIVIIVARVGEEGIEMAPTISELADRRRPTFSLEERLQSSLRLSSQNDTLRCGQSKRNPVSACHLDTATVCAVMGLVVEQELREGDSPALPSSNSHIVIREEQRSRRHSTCCASRKEDLIHLTLRTMALLKRNQMLQKRLTALQKETRAFVTSALKEQQQQHQQQQLATMMEHSVPRG</sequence>
<dbReference type="EnsemblMetazoa" id="RPRC009506-RA">
    <property type="protein sequence ID" value="RPRC009506-PA"/>
    <property type="gene ID" value="RPRC009506"/>
</dbReference>
<dbReference type="STRING" id="13249.T1HZN6"/>